<sequence length="121" mass="13779">MSAGRALTGLLHTSKRIYFCNAKSTQRLTSIRLLVVGSQLSAKSTDDSKGKDEPIKFSTSKASHKTWKVDSSLGSRYERPWWKVLPISLFLLGVILWCARREETDVDRNLDERLFESSDEE</sequence>
<accession>A0A5C6PSX4</accession>
<keyword evidence="4" id="KW-0812">Transmembrane</keyword>
<dbReference type="Pfam" id="PF15013">
    <property type="entry name" value="CCSMST1"/>
    <property type="match status" value="1"/>
</dbReference>
<dbReference type="AlphaFoldDB" id="A0A5C6PSX4"/>
<evidence type="ECO:0000313" key="13">
    <source>
        <dbReference type="Proteomes" id="UP000324091"/>
    </source>
</evidence>
<reference evidence="12 13" key="1">
    <citation type="submission" date="2019-04" db="EMBL/GenBank/DDBJ databases">
        <title>Chromosome genome assembly for Takifugu flavidus.</title>
        <authorList>
            <person name="Xiao S."/>
        </authorList>
    </citation>
    <scope>NUCLEOTIDE SEQUENCE [LARGE SCALE GENOMIC DNA]</scope>
    <source>
        <strain evidence="12">HTHZ2018</strain>
        <tissue evidence="12">Muscle</tissue>
    </source>
</reference>
<dbReference type="GO" id="GO:0005743">
    <property type="term" value="C:mitochondrial inner membrane"/>
    <property type="evidence" value="ECO:0007669"/>
    <property type="project" value="UniProtKB-SubCell"/>
</dbReference>
<evidence type="ECO:0000313" key="12">
    <source>
        <dbReference type="EMBL" id="TWW81420.1"/>
    </source>
</evidence>
<dbReference type="InterPro" id="IPR023248">
    <property type="entry name" value="UQCC4_vert"/>
</dbReference>
<comment type="subcellular location">
    <subcellularLocation>
        <location evidence="1">Mitochondrion inner membrane</location>
        <topology evidence="1">Single-pass membrane protein</topology>
    </subcellularLocation>
</comment>
<name>A0A5C6PSX4_9TELE</name>
<keyword evidence="6" id="KW-0999">Mitochondrion inner membrane</keyword>
<dbReference type="PANTHER" id="PTHR35268:SF1">
    <property type="entry name" value="UBIQUINOL-CYTOCHROME-C REDUCTASE COMPLEX ASSEMBLY FACTOR 4"/>
    <property type="match status" value="1"/>
</dbReference>
<evidence type="ECO:0000256" key="4">
    <source>
        <dbReference type="ARBA" id="ARBA00022692"/>
    </source>
</evidence>
<keyword evidence="10" id="KW-0472">Membrane</keyword>
<keyword evidence="7" id="KW-0249">Electron transport</keyword>
<comment type="similarity">
    <text evidence="11">Belongs to the UQCC4 family.</text>
</comment>
<gene>
    <name evidence="12" type="ORF">D4764_01G0012350</name>
</gene>
<dbReference type="PRINTS" id="PR02042">
    <property type="entry name" value="CCSMST1"/>
</dbReference>
<keyword evidence="13" id="KW-1185">Reference proteome</keyword>
<dbReference type="PANTHER" id="PTHR35268">
    <property type="entry name" value="PROTEIN CCSMST1"/>
    <property type="match status" value="1"/>
</dbReference>
<evidence type="ECO:0000256" key="2">
    <source>
        <dbReference type="ARBA" id="ARBA00022448"/>
    </source>
</evidence>
<keyword evidence="8" id="KW-1133">Transmembrane helix</keyword>
<keyword evidence="3" id="KW-0679">Respiratory chain</keyword>
<dbReference type="InterPro" id="IPR029160">
    <property type="entry name" value="UQCC4"/>
</dbReference>
<evidence type="ECO:0000256" key="11">
    <source>
        <dbReference type="ARBA" id="ARBA00034713"/>
    </source>
</evidence>
<keyword evidence="9" id="KW-0496">Mitochondrion</keyword>
<evidence type="ECO:0000256" key="9">
    <source>
        <dbReference type="ARBA" id="ARBA00023128"/>
    </source>
</evidence>
<dbReference type="EMBL" id="RHFK02000001">
    <property type="protein sequence ID" value="TWW81420.1"/>
    <property type="molecule type" value="Genomic_DNA"/>
</dbReference>
<evidence type="ECO:0000256" key="8">
    <source>
        <dbReference type="ARBA" id="ARBA00022989"/>
    </source>
</evidence>
<evidence type="ECO:0000256" key="7">
    <source>
        <dbReference type="ARBA" id="ARBA00022982"/>
    </source>
</evidence>
<proteinExistence type="inferred from homology"/>
<evidence type="ECO:0000256" key="1">
    <source>
        <dbReference type="ARBA" id="ARBA00004434"/>
    </source>
</evidence>
<evidence type="ECO:0000256" key="3">
    <source>
        <dbReference type="ARBA" id="ARBA00022660"/>
    </source>
</evidence>
<evidence type="ECO:0000256" key="10">
    <source>
        <dbReference type="ARBA" id="ARBA00023136"/>
    </source>
</evidence>
<evidence type="ECO:0000256" key="6">
    <source>
        <dbReference type="ARBA" id="ARBA00022792"/>
    </source>
</evidence>
<protein>
    <submittedName>
        <fullName evidence="12">Protein ccsmst1</fullName>
    </submittedName>
</protein>
<keyword evidence="2" id="KW-0813">Transport</keyword>
<dbReference type="Proteomes" id="UP000324091">
    <property type="component" value="Chromosome 1"/>
</dbReference>
<organism evidence="12 13">
    <name type="scientific">Takifugu flavidus</name>
    <name type="common">sansaifugu</name>
    <dbReference type="NCBI Taxonomy" id="433684"/>
    <lineage>
        <taxon>Eukaryota</taxon>
        <taxon>Metazoa</taxon>
        <taxon>Chordata</taxon>
        <taxon>Craniata</taxon>
        <taxon>Vertebrata</taxon>
        <taxon>Euteleostomi</taxon>
        <taxon>Actinopterygii</taxon>
        <taxon>Neopterygii</taxon>
        <taxon>Teleostei</taxon>
        <taxon>Neoteleostei</taxon>
        <taxon>Acanthomorphata</taxon>
        <taxon>Eupercaria</taxon>
        <taxon>Tetraodontiformes</taxon>
        <taxon>Tetradontoidea</taxon>
        <taxon>Tetraodontidae</taxon>
        <taxon>Takifugu</taxon>
    </lineage>
</organism>
<evidence type="ECO:0000256" key="5">
    <source>
        <dbReference type="ARBA" id="ARBA00022729"/>
    </source>
</evidence>
<comment type="caution">
    <text evidence="12">The sequence shown here is derived from an EMBL/GenBank/DDBJ whole genome shotgun (WGS) entry which is preliminary data.</text>
</comment>
<keyword evidence="5" id="KW-0732">Signal</keyword>